<feature type="region of interest" description="Disordered" evidence="1">
    <location>
        <begin position="1"/>
        <end position="27"/>
    </location>
</feature>
<dbReference type="OrthoDB" id="441890at2759"/>
<organism evidence="3 4">
    <name type="scientific">Aspergillus campestris (strain IBT 28561)</name>
    <dbReference type="NCBI Taxonomy" id="1392248"/>
    <lineage>
        <taxon>Eukaryota</taxon>
        <taxon>Fungi</taxon>
        <taxon>Dikarya</taxon>
        <taxon>Ascomycota</taxon>
        <taxon>Pezizomycotina</taxon>
        <taxon>Eurotiomycetes</taxon>
        <taxon>Eurotiomycetidae</taxon>
        <taxon>Eurotiales</taxon>
        <taxon>Aspergillaceae</taxon>
        <taxon>Aspergillus</taxon>
        <taxon>Aspergillus subgen. Circumdati</taxon>
    </lineage>
</organism>
<feature type="compositionally biased region" description="Low complexity" evidence="1">
    <location>
        <begin position="13"/>
        <end position="27"/>
    </location>
</feature>
<reference evidence="3" key="1">
    <citation type="submission" date="2016-12" db="EMBL/GenBank/DDBJ databases">
        <title>The genomes of Aspergillus section Nigri reveals drivers in fungal speciation.</title>
        <authorList>
            <consortium name="DOE Joint Genome Institute"/>
            <person name="Vesth T.C."/>
            <person name="Nybo J."/>
            <person name="Theobald S."/>
            <person name="Brandl J."/>
            <person name="Frisvad J.C."/>
            <person name="Nielsen K.F."/>
            <person name="Lyhne E.K."/>
            <person name="Kogle M.E."/>
            <person name="Kuo A."/>
            <person name="Riley R."/>
            <person name="Clum A."/>
            <person name="Nolan M."/>
            <person name="Lipzen A."/>
            <person name="Salamov A."/>
            <person name="Henrissat B."/>
            <person name="Wiebenga A."/>
            <person name="De vries R.P."/>
            <person name="Grigoriev I.V."/>
            <person name="Mortensen U.H."/>
            <person name="Andersen M.R."/>
            <person name="Baker S.E."/>
        </authorList>
    </citation>
    <scope>NUCLEOTIDE SEQUENCE</scope>
    <source>
        <strain evidence="3">IBT 28561</strain>
    </source>
</reference>
<comment type="caution">
    <text evidence="3">The sequence shown here is derived from an EMBL/GenBank/DDBJ whole genome shotgun (WGS) entry which is preliminary data.</text>
</comment>
<keyword evidence="4" id="KW-1185">Reference proteome</keyword>
<feature type="compositionally biased region" description="Acidic residues" evidence="1">
    <location>
        <begin position="204"/>
        <end position="214"/>
    </location>
</feature>
<accession>A0A2I1D119</accession>
<dbReference type="AlphaFoldDB" id="A0A2I1D119"/>
<dbReference type="EMBL" id="MSFM01000007">
    <property type="protein sequence ID" value="PKY03576.1"/>
    <property type="molecule type" value="Genomic_DNA"/>
</dbReference>
<sequence length="545" mass="60476">MAHTNTPAQEADTTPSTPATTPETSQSLAMSLISRSHHLIAEIDTFQSLLLQTQRNPQVVEARTLRSSVASELKTLEKLGRQLETAAAAAAATDDGGADGASDVERRVMHSLRSSNLPFYEAVWTVARRSCSGLVAFGKRFYWEKDGGRMVVDGGEDGRKRPDLDKRRSVYVDIVADDGEEWVKVSTVSESRLLFEMAKKGWEGDSEEGSDGEDGVGRTVLRNHEGDGDGDESEDEDDEIELVKLASDMRKAANATRVQYRHPRLRLVVPKLEKGRSSEIDDLLKLIRSYGVEIDCGPSVLGPCPGGQPGTTPEDLRHLLPTPFKRFTPTLNVDCTLLLAAVSDLSHFKDIHLSNNFHRAILRQLEVERERPLLPTELWPAMDGHEMVCTEEAMKRMREIVSIIGTDTEKRRTEILMGDGPYGGCDRQSLIQKFQELSDFEIPPQWKLPIRPVDAGPAIEAAIAQGSLPPISHKITEILSDINYSVFMYGWVTGTVTISSNRTVVKQIEAIIEAHRDNDEELEGPLVWVCETARSLVGKEKDRKN</sequence>
<dbReference type="VEuPathDB" id="FungiDB:P168DRAFT_297494"/>
<dbReference type="InterPro" id="IPR010733">
    <property type="entry name" value="DUF1308"/>
</dbReference>
<dbReference type="Proteomes" id="UP000234254">
    <property type="component" value="Unassembled WGS sequence"/>
</dbReference>
<feature type="compositionally biased region" description="Polar residues" evidence="1">
    <location>
        <begin position="1"/>
        <end position="12"/>
    </location>
</feature>
<evidence type="ECO:0000256" key="1">
    <source>
        <dbReference type="SAM" id="MobiDB-lite"/>
    </source>
</evidence>
<protein>
    <recommendedName>
        <fullName evidence="2">DUF1308 domain-containing protein</fullName>
    </recommendedName>
</protein>
<feature type="domain" description="DUF1308" evidence="2">
    <location>
        <begin position="331"/>
        <end position="417"/>
    </location>
</feature>
<dbReference type="PANTHER" id="PTHR13379">
    <property type="entry name" value="UNCHARACTERIZED DUF1308"/>
    <property type="match status" value="1"/>
</dbReference>
<feature type="region of interest" description="Disordered" evidence="1">
    <location>
        <begin position="203"/>
        <end position="238"/>
    </location>
</feature>
<dbReference type="Pfam" id="PF07000">
    <property type="entry name" value="DUF1308"/>
    <property type="match status" value="1"/>
</dbReference>
<dbReference type="GeneID" id="36545704"/>
<proteinExistence type="predicted"/>
<evidence type="ECO:0000313" key="4">
    <source>
        <dbReference type="Proteomes" id="UP000234254"/>
    </source>
</evidence>
<dbReference type="PANTHER" id="PTHR13379:SF0">
    <property type="entry name" value="UPF0415 PROTEIN C7ORF25"/>
    <property type="match status" value="1"/>
</dbReference>
<dbReference type="RefSeq" id="XP_024692170.1">
    <property type="nucleotide sequence ID" value="XM_024838180.1"/>
</dbReference>
<evidence type="ECO:0000313" key="3">
    <source>
        <dbReference type="EMBL" id="PKY03576.1"/>
    </source>
</evidence>
<evidence type="ECO:0000259" key="2">
    <source>
        <dbReference type="Pfam" id="PF07000"/>
    </source>
</evidence>
<name>A0A2I1D119_ASPC2</name>
<feature type="compositionally biased region" description="Acidic residues" evidence="1">
    <location>
        <begin position="228"/>
        <end position="238"/>
    </location>
</feature>
<gene>
    <name evidence="3" type="ORF">P168DRAFT_297494</name>
</gene>